<evidence type="ECO:0000256" key="1">
    <source>
        <dbReference type="SAM" id="MobiDB-lite"/>
    </source>
</evidence>
<keyword evidence="3" id="KW-1185">Reference proteome</keyword>
<organism evidence="2 3">
    <name type="scientific">Stylosanthes scabra</name>
    <dbReference type="NCBI Taxonomy" id="79078"/>
    <lineage>
        <taxon>Eukaryota</taxon>
        <taxon>Viridiplantae</taxon>
        <taxon>Streptophyta</taxon>
        <taxon>Embryophyta</taxon>
        <taxon>Tracheophyta</taxon>
        <taxon>Spermatophyta</taxon>
        <taxon>Magnoliopsida</taxon>
        <taxon>eudicotyledons</taxon>
        <taxon>Gunneridae</taxon>
        <taxon>Pentapetalae</taxon>
        <taxon>rosids</taxon>
        <taxon>fabids</taxon>
        <taxon>Fabales</taxon>
        <taxon>Fabaceae</taxon>
        <taxon>Papilionoideae</taxon>
        <taxon>50 kb inversion clade</taxon>
        <taxon>dalbergioids sensu lato</taxon>
        <taxon>Dalbergieae</taxon>
        <taxon>Pterocarpus clade</taxon>
        <taxon>Stylosanthes</taxon>
    </lineage>
</organism>
<protein>
    <submittedName>
        <fullName evidence="2">Uncharacterized protein</fullName>
    </submittedName>
</protein>
<gene>
    <name evidence="2" type="ORF">PIB30_007878</name>
</gene>
<comment type="caution">
    <text evidence="2">The sequence shown here is derived from an EMBL/GenBank/DDBJ whole genome shotgun (WGS) entry which is preliminary data.</text>
</comment>
<feature type="compositionally biased region" description="Pro residues" evidence="1">
    <location>
        <begin position="67"/>
        <end position="83"/>
    </location>
</feature>
<accession>A0ABU6R4A5</accession>
<dbReference type="Proteomes" id="UP001341840">
    <property type="component" value="Unassembled WGS sequence"/>
</dbReference>
<name>A0ABU6R4A5_9FABA</name>
<proteinExistence type="predicted"/>
<evidence type="ECO:0000313" key="3">
    <source>
        <dbReference type="Proteomes" id="UP001341840"/>
    </source>
</evidence>
<reference evidence="2 3" key="1">
    <citation type="journal article" date="2023" name="Plants (Basel)">
        <title>Bridging the Gap: Combining Genomics and Transcriptomics Approaches to Understand Stylosanthes scabra, an Orphan Legume from the Brazilian Caatinga.</title>
        <authorList>
            <person name="Ferreira-Neto J.R.C."/>
            <person name="da Silva M.D."/>
            <person name="Binneck E."/>
            <person name="de Melo N.F."/>
            <person name="da Silva R.H."/>
            <person name="de Melo A.L.T.M."/>
            <person name="Pandolfi V."/>
            <person name="Bustamante F.O."/>
            <person name="Brasileiro-Vidal A.C."/>
            <person name="Benko-Iseppon A.M."/>
        </authorList>
    </citation>
    <scope>NUCLEOTIDE SEQUENCE [LARGE SCALE GENOMIC DNA]</scope>
    <source>
        <tissue evidence="2">Leaves</tissue>
    </source>
</reference>
<dbReference type="EMBL" id="JASCZI010030225">
    <property type="protein sequence ID" value="MED6118988.1"/>
    <property type="molecule type" value="Genomic_DNA"/>
</dbReference>
<evidence type="ECO:0000313" key="2">
    <source>
        <dbReference type="EMBL" id="MED6118988.1"/>
    </source>
</evidence>
<sequence length="115" mass="12828">MSFNVKLPSINCHPWFMSENLALEGCLLAYLISESDLLEVKSRNGICAGSSRQFWAKQPIRRQSRKSPPPSEPPTLSQPPSEPPILSQVTLAATSVSTQKKFRFMQTPGLNNKQQ</sequence>
<feature type="region of interest" description="Disordered" evidence="1">
    <location>
        <begin position="57"/>
        <end position="84"/>
    </location>
</feature>